<feature type="domain" description="ABM" evidence="1">
    <location>
        <begin position="2"/>
        <end position="91"/>
    </location>
</feature>
<evidence type="ECO:0000259" key="1">
    <source>
        <dbReference type="PROSITE" id="PS51725"/>
    </source>
</evidence>
<reference evidence="3" key="1">
    <citation type="journal article" date="2019" name="Int. J. Syst. Evol. Microbiol.">
        <title>The Global Catalogue of Microorganisms (GCM) 10K type strain sequencing project: providing services to taxonomists for standard genome sequencing and annotation.</title>
        <authorList>
            <consortium name="The Broad Institute Genomics Platform"/>
            <consortium name="The Broad Institute Genome Sequencing Center for Infectious Disease"/>
            <person name="Wu L."/>
            <person name="Ma J."/>
        </authorList>
    </citation>
    <scope>NUCLEOTIDE SEQUENCE [LARGE SCALE GENOMIC DNA]</scope>
    <source>
        <strain evidence="3">CGMCC 4.7177</strain>
    </source>
</reference>
<dbReference type="Pfam" id="PF03992">
    <property type="entry name" value="ABM"/>
    <property type="match status" value="1"/>
</dbReference>
<name>A0ABV9AGP1_9ACTN</name>
<keyword evidence="2" id="KW-0560">Oxidoreductase</keyword>
<dbReference type="InterPro" id="IPR011008">
    <property type="entry name" value="Dimeric_a/b-barrel"/>
</dbReference>
<dbReference type="RefSeq" id="WP_381165986.1">
    <property type="nucleotide sequence ID" value="NZ_JBHSFK010000001.1"/>
</dbReference>
<proteinExistence type="predicted"/>
<protein>
    <submittedName>
        <fullName evidence="2">Antibiotic biosynthesis monooxygenase family protein</fullName>
        <ecNumber evidence="2">1.14.-.-</ecNumber>
    </submittedName>
</protein>
<organism evidence="2 3">
    <name type="scientific">Streptomyces vulcanius</name>
    <dbReference type="NCBI Taxonomy" id="1441876"/>
    <lineage>
        <taxon>Bacteria</taxon>
        <taxon>Bacillati</taxon>
        <taxon>Actinomycetota</taxon>
        <taxon>Actinomycetes</taxon>
        <taxon>Kitasatosporales</taxon>
        <taxon>Streptomycetaceae</taxon>
        <taxon>Streptomyces</taxon>
    </lineage>
</organism>
<dbReference type="EMBL" id="JBHSFK010000001">
    <property type="protein sequence ID" value="MFC4497991.1"/>
    <property type="molecule type" value="Genomic_DNA"/>
</dbReference>
<gene>
    <name evidence="2" type="ORF">ACFPIH_00420</name>
</gene>
<dbReference type="EC" id="1.14.-.-" evidence="2"/>
<accession>A0ABV9AGP1</accession>
<evidence type="ECO:0000313" key="2">
    <source>
        <dbReference type="EMBL" id="MFC4497991.1"/>
    </source>
</evidence>
<keyword evidence="3" id="KW-1185">Reference proteome</keyword>
<dbReference type="PROSITE" id="PS51725">
    <property type="entry name" value="ABM"/>
    <property type="match status" value="1"/>
</dbReference>
<comment type="caution">
    <text evidence="2">The sequence shown here is derived from an EMBL/GenBank/DDBJ whole genome shotgun (WGS) entry which is preliminary data.</text>
</comment>
<dbReference type="Gene3D" id="3.30.70.100">
    <property type="match status" value="1"/>
</dbReference>
<dbReference type="SUPFAM" id="SSF54909">
    <property type="entry name" value="Dimeric alpha+beta barrel"/>
    <property type="match status" value="1"/>
</dbReference>
<evidence type="ECO:0000313" key="3">
    <source>
        <dbReference type="Proteomes" id="UP001595839"/>
    </source>
</evidence>
<dbReference type="Proteomes" id="UP001595839">
    <property type="component" value="Unassembled WGS sequence"/>
</dbReference>
<sequence length="98" mass="11179">MVTLINTFTVKGDFDAFERIWAQSAEFMRTQKGFIGFKLHRSLSRPDVYVNVALWQSRADHQRVLASREFGEHIKELAAVSVPDPDLYTVVLEGVPVQ</sequence>
<dbReference type="InterPro" id="IPR007138">
    <property type="entry name" value="ABM_dom"/>
</dbReference>
<keyword evidence="2" id="KW-0503">Monooxygenase</keyword>
<dbReference type="GO" id="GO:0004497">
    <property type="term" value="F:monooxygenase activity"/>
    <property type="evidence" value="ECO:0007669"/>
    <property type="project" value="UniProtKB-KW"/>
</dbReference>